<keyword evidence="3" id="KW-1185">Reference proteome</keyword>
<evidence type="ECO:0000256" key="1">
    <source>
        <dbReference type="SAM" id="MobiDB-lite"/>
    </source>
</evidence>
<dbReference type="EMBL" id="JANBPU010000169">
    <property type="protein sequence ID" value="KAJ1914972.1"/>
    <property type="molecule type" value="Genomic_DNA"/>
</dbReference>
<name>A0A9W8DMP0_9FUNG</name>
<accession>A0A9W8DMP0</accession>
<feature type="compositionally biased region" description="Acidic residues" evidence="1">
    <location>
        <begin position="1"/>
        <end position="20"/>
    </location>
</feature>
<evidence type="ECO:0000313" key="3">
    <source>
        <dbReference type="Proteomes" id="UP001150538"/>
    </source>
</evidence>
<protein>
    <submittedName>
        <fullName evidence="2">Uncharacterized protein</fullName>
    </submittedName>
</protein>
<dbReference type="Proteomes" id="UP001150538">
    <property type="component" value="Unassembled WGS sequence"/>
</dbReference>
<dbReference type="AlphaFoldDB" id="A0A9W8DMP0"/>
<reference evidence="2" key="1">
    <citation type="submission" date="2022-07" db="EMBL/GenBank/DDBJ databases">
        <title>Phylogenomic reconstructions and comparative analyses of Kickxellomycotina fungi.</title>
        <authorList>
            <person name="Reynolds N.K."/>
            <person name="Stajich J.E."/>
            <person name="Barry K."/>
            <person name="Grigoriev I.V."/>
            <person name="Crous P."/>
            <person name="Smith M.E."/>
        </authorList>
    </citation>
    <scope>NUCLEOTIDE SEQUENCE</scope>
    <source>
        <strain evidence="2">NBRC 100468</strain>
    </source>
</reference>
<feature type="region of interest" description="Disordered" evidence="1">
    <location>
        <begin position="1"/>
        <end position="32"/>
    </location>
</feature>
<evidence type="ECO:0000313" key="2">
    <source>
        <dbReference type="EMBL" id="KAJ1914972.1"/>
    </source>
</evidence>
<sequence length="84" mass="9968">YEEEEEEEEEEKEGFMEADDNSPTSAEKQSEFLPPEIRRKIAEHFMIDAEYNFILGKLRASRIELEKLMDSYQHPVPSFVASYY</sequence>
<organism evidence="2 3">
    <name type="scientific">Mycoemilia scoparia</name>
    <dbReference type="NCBI Taxonomy" id="417184"/>
    <lineage>
        <taxon>Eukaryota</taxon>
        <taxon>Fungi</taxon>
        <taxon>Fungi incertae sedis</taxon>
        <taxon>Zoopagomycota</taxon>
        <taxon>Kickxellomycotina</taxon>
        <taxon>Kickxellomycetes</taxon>
        <taxon>Kickxellales</taxon>
        <taxon>Kickxellaceae</taxon>
        <taxon>Mycoemilia</taxon>
    </lineage>
</organism>
<comment type="caution">
    <text evidence="2">The sequence shown here is derived from an EMBL/GenBank/DDBJ whole genome shotgun (WGS) entry which is preliminary data.</text>
</comment>
<proteinExistence type="predicted"/>
<gene>
    <name evidence="2" type="ORF">H4219_004547</name>
</gene>
<feature type="non-terminal residue" evidence="2">
    <location>
        <position position="1"/>
    </location>
</feature>